<dbReference type="EMBL" id="GBXM01027460">
    <property type="protein sequence ID" value="JAH81117.1"/>
    <property type="molecule type" value="Transcribed_RNA"/>
</dbReference>
<evidence type="ECO:0000313" key="1">
    <source>
        <dbReference type="EMBL" id="JAH81117.1"/>
    </source>
</evidence>
<organism evidence="1">
    <name type="scientific">Anguilla anguilla</name>
    <name type="common">European freshwater eel</name>
    <name type="synonym">Muraena anguilla</name>
    <dbReference type="NCBI Taxonomy" id="7936"/>
    <lineage>
        <taxon>Eukaryota</taxon>
        <taxon>Metazoa</taxon>
        <taxon>Chordata</taxon>
        <taxon>Craniata</taxon>
        <taxon>Vertebrata</taxon>
        <taxon>Euteleostomi</taxon>
        <taxon>Actinopterygii</taxon>
        <taxon>Neopterygii</taxon>
        <taxon>Teleostei</taxon>
        <taxon>Anguilliformes</taxon>
        <taxon>Anguillidae</taxon>
        <taxon>Anguilla</taxon>
    </lineage>
</organism>
<accession>A0A0E9VSV3</accession>
<reference evidence="1" key="1">
    <citation type="submission" date="2014-11" db="EMBL/GenBank/DDBJ databases">
        <authorList>
            <person name="Amaro Gonzalez C."/>
        </authorList>
    </citation>
    <scope>NUCLEOTIDE SEQUENCE</scope>
</reference>
<name>A0A0E9VSV3_ANGAN</name>
<protein>
    <submittedName>
        <fullName evidence="1">Uncharacterized protein</fullName>
    </submittedName>
</protein>
<dbReference type="AlphaFoldDB" id="A0A0E9VSV3"/>
<sequence>MAPIIIIIIISFSVWNSKYCLYEIYKKCLSYQHWQSTFPA</sequence>
<proteinExistence type="predicted"/>
<reference evidence="1" key="2">
    <citation type="journal article" date="2015" name="Fish Shellfish Immunol.">
        <title>Early steps in the European eel (Anguilla anguilla)-Vibrio vulnificus interaction in the gills: Role of the RtxA13 toxin.</title>
        <authorList>
            <person name="Callol A."/>
            <person name="Pajuelo D."/>
            <person name="Ebbesson L."/>
            <person name="Teles M."/>
            <person name="MacKenzie S."/>
            <person name="Amaro C."/>
        </authorList>
    </citation>
    <scope>NUCLEOTIDE SEQUENCE</scope>
</reference>